<dbReference type="CDD" id="cd00051">
    <property type="entry name" value="EFh"/>
    <property type="match status" value="1"/>
</dbReference>
<evidence type="ECO:0000313" key="4">
    <source>
        <dbReference type="EMBL" id="KAJ8044772.1"/>
    </source>
</evidence>
<dbReference type="Gene3D" id="1.10.238.10">
    <property type="entry name" value="EF-hand"/>
    <property type="match status" value="2"/>
</dbReference>
<dbReference type="InterPro" id="IPR002048">
    <property type="entry name" value="EF_hand_dom"/>
</dbReference>
<keyword evidence="1" id="KW-0677">Repeat</keyword>
<evidence type="ECO:0000256" key="1">
    <source>
        <dbReference type="ARBA" id="ARBA00022737"/>
    </source>
</evidence>
<feature type="domain" description="EF-hand" evidence="3">
    <location>
        <begin position="83"/>
        <end position="118"/>
    </location>
</feature>
<organism evidence="4 5">
    <name type="scientific">Holothuria leucospilota</name>
    <name type="common">Black long sea cucumber</name>
    <name type="synonym">Mertensiothuria leucospilota</name>
    <dbReference type="NCBI Taxonomy" id="206669"/>
    <lineage>
        <taxon>Eukaryota</taxon>
        <taxon>Metazoa</taxon>
        <taxon>Echinodermata</taxon>
        <taxon>Eleutherozoa</taxon>
        <taxon>Echinozoa</taxon>
        <taxon>Holothuroidea</taxon>
        <taxon>Aspidochirotacea</taxon>
        <taxon>Aspidochirotida</taxon>
        <taxon>Holothuriidae</taxon>
        <taxon>Holothuria</taxon>
    </lineage>
</organism>
<dbReference type="OrthoDB" id="26525at2759"/>
<comment type="caution">
    <text evidence="4">The sequence shown here is derived from an EMBL/GenBank/DDBJ whole genome shotgun (WGS) entry which is preliminary data.</text>
</comment>
<dbReference type="PROSITE" id="PS50222">
    <property type="entry name" value="EF_HAND_2"/>
    <property type="match status" value="4"/>
</dbReference>
<dbReference type="InterPro" id="IPR011992">
    <property type="entry name" value="EF-hand-dom_pair"/>
</dbReference>
<keyword evidence="5" id="KW-1185">Reference proteome</keyword>
<feature type="domain" description="EF-hand" evidence="3">
    <location>
        <begin position="119"/>
        <end position="154"/>
    </location>
</feature>
<dbReference type="SMART" id="SM00054">
    <property type="entry name" value="EFh"/>
    <property type="match status" value="4"/>
</dbReference>
<dbReference type="InterPro" id="IPR050230">
    <property type="entry name" value="CALM/Myosin/TropC-like"/>
</dbReference>
<accession>A0A9Q1HCW6</accession>
<dbReference type="PROSITE" id="PS00018">
    <property type="entry name" value="EF_HAND_1"/>
    <property type="match status" value="2"/>
</dbReference>
<keyword evidence="2" id="KW-0106">Calcium</keyword>
<dbReference type="GO" id="GO:0016460">
    <property type="term" value="C:myosin II complex"/>
    <property type="evidence" value="ECO:0007669"/>
    <property type="project" value="TreeGrafter"/>
</dbReference>
<name>A0A9Q1HCW6_HOLLE</name>
<dbReference type="PANTHER" id="PTHR23048">
    <property type="entry name" value="MYOSIN LIGHT CHAIN 1, 3"/>
    <property type="match status" value="1"/>
</dbReference>
<feature type="domain" description="EF-hand" evidence="3">
    <location>
        <begin position="14"/>
        <end position="45"/>
    </location>
</feature>
<feature type="domain" description="EF-hand" evidence="3">
    <location>
        <begin position="46"/>
        <end position="81"/>
    </location>
</feature>
<dbReference type="GO" id="GO:0005509">
    <property type="term" value="F:calcium ion binding"/>
    <property type="evidence" value="ECO:0007669"/>
    <property type="project" value="InterPro"/>
</dbReference>
<evidence type="ECO:0000256" key="2">
    <source>
        <dbReference type="ARBA" id="ARBA00022837"/>
    </source>
</evidence>
<evidence type="ECO:0000313" key="5">
    <source>
        <dbReference type="Proteomes" id="UP001152320"/>
    </source>
</evidence>
<dbReference type="AlphaFoldDB" id="A0A9Q1HCW6"/>
<evidence type="ECO:0000259" key="3">
    <source>
        <dbReference type="PROSITE" id="PS50222"/>
    </source>
</evidence>
<dbReference type="InterPro" id="IPR018247">
    <property type="entry name" value="EF_Hand_1_Ca_BS"/>
</dbReference>
<sequence>MDTELGQLHERLYEFKEAFQMFDKDKDGVIKVDELEMVMKLLDQNMTKKEVRDMFNEADADGNGSIDFNEFLSMMAQKMTKHDIQDEMKQAFRVFDSDQTGCLSSDDIRHIMTTYGETLTKEEVDEMLAVADVNRNGQIPYMDYIKEVASALHDLH</sequence>
<gene>
    <name evidence="4" type="ORF">HOLleu_07618</name>
</gene>
<dbReference type="Pfam" id="PF13499">
    <property type="entry name" value="EF-hand_7"/>
    <property type="match status" value="2"/>
</dbReference>
<dbReference type="FunFam" id="1.10.238.10:FF:000527">
    <property type="entry name" value="Calmodulin-3"/>
    <property type="match status" value="1"/>
</dbReference>
<protein>
    <submittedName>
        <fullName evidence="4">Calmodulin</fullName>
    </submittedName>
</protein>
<reference evidence="4" key="1">
    <citation type="submission" date="2021-10" db="EMBL/GenBank/DDBJ databases">
        <title>Tropical sea cucumber genome reveals ecological adaptation and Cuvierian tubules defense mechanism.</title>
        <authorList>
            <person name="Chen T."/>
        </authorList>
    </citation>
    <scope>NUCLEOTIDE SEQUENCE</scope>
    <source>
        <strain evidence="4">Nanhai2018</strain>
        <tissue evidence="4">Muscle</tissue>
    </source>
</reference>
<dbReference type="Proteomes" id="UP001152320">
    <property type="component" value="Chromosome 3"/>
</dbReference>
<dbReference type="EMBL" id="JAIZAY010000003">
    <property type="protein sequence ID" value="KAJ8044772.1"/>
    <property type="molecule type" value="Genomic_DNA"/>
</dbReference>
<proteinExistence type="predicted"/>
<dbReference type="PANTHER" id="PTHR23048:SF0">
    <property type="entry name" value="CALMODULIN LIKE 3"/>
    <property type="match status" value="1"/>
</dbReference>
<dbReference type="SUPFAM" id="SSF47473">
    <property type="entry name" value="EF-hand"/>
    <property type="match status" value="1"/>
</dbReference>